<name>A0AAV4UDZ1_CAEEX</name>
<dbReference type="EMBL" id="BPLR01012667">
    <property type="protein sequence ID" value="GIY55740.1"/>
    <property type="molecule type" value="Genomic_DNA"/>
</dbReference>
<keyword evidence="2" id="KW-1185">Reference proteome</keyword>
<accession>A0AAV4UDZ1</accession>
<evidence type="ECO:0000313" key="2">
    <source>
        <dbReference type="Proteomes" id="UP001054945"/>
    </source>
</evidence>
<dbReference type="AlphaFoldDB" id="A0AAV4UDZ1"/>
<protein>
    <submittedName>
        <fullName evidence="1">Uncharacterized protein</fullName>
    </submittedName>
</protein>
<comment type="caution">
    <text evidence="1">The sequence shown here is derived from an EMBL/GenBank/DDBJ whole genome shotgun (WGS) entry which is preliminary data.</text>
</comment>
<proteinExistence type="predicted"/>
<dbReference type="Proteomes" id="UP001054945">
    <property type="component" value="Unassembled WGS sequence"/>
</dbReference>
<sequence length="83" mass="9509">MSPRDLMLEAFLIRQNAKTCAIEILDKIDSALRNYLENDIFSDESTVSTSGTVNRHNFRIWDSEQPNVIREHVGKLKSECVVV</sequence>
<gene>
    <name evidence="1" type="ORF">CEXT_434921</name>
</gene>
<evidence type="ECO:0000313" key="1">
    <source>
        <dbReference type="EMBL" id="GIY55740.1"/>
    </source>
</evidence>
<organism evidence="1 2">
    <name type="scientific">Caerostris extrusa</name>
    <name type="common">Bark spider</name>
    <name type="synonym">Caerostris bankana</name>
    <dbReference type="NCBI Taxonomy" id="172846"/>
    <lineage>
        <taxon>Eukaryota</taxon>
        <taxon>Metazoa</taxon>
        <taxon>Ecdysozoa</taxon>
        <taxon>Arthropoda</taxon>
        <taxon>Chelicerata</taxon>
        <taxon>Arachnida</taxon>
        <taxon>Araneae</taxon>
        <taxon>Araneomorphae</taxon>
        <taxon>Entelegynae</taxon>
        <taxon>Araneoidea</taxon>
        <taxon>Araneidae</taxon>
        <taxon>Caerostris</taxon>
    </lineage>
</organism>
<reference evidence="1 2" key="1">
    <citation type="submission" date="2021-06" db="EMBL/GenBank/DDBJ databases">
        <title>Caerostris extrusa draft genome.</title>
        <authorList>
            <person name="Kono N."/>
            <person name="Arakawa K."/>
        </authorList>
    </citation>
    <scope>NUCLEOTIDE SEQUENCE [LARGE SCALE GENOMIC DNA]</scope>
</reference>